<evidence type="ECO:0000256" key="11">
    <source>
        <dbReference type="HAMAP-Rule" id="MF_00230"/>
    </source>
</evidence>
<dbReference type="EC" id="2.4.2.21" evidence="4 11"/>
<dbReference type="RefSeq" id="WP_328015779.1">
    <property type="nucleotide sequence ID" value="NZ_JARTFS010000017.1"/>
</dbReference>
<dbReference type="NCBIfam" id="TIGR03160">
    <property type="entry name" value="cobT_DBIPRT"/>
    <property type="match status" value="1"/>
</dbReference>
<accession>A0ABU6P373</accession>
<evidence type="ECO:0000313" key="12">
    <source>
        <dbReference type="EMBL" id="MED4403525.1"/>
    </source>
</evidence>
<gene>
    <name evidence="11 12" type="primary">cobT</name>
    <name evidence="12" type="ORF">P9271_19640</name>
</gene>
<evidence type="ECO:0000256" key="7">
    <source>
        <dbReference type="ARBA" id="ARBA00022676"/>
    </source>
</evidence>
<dbReference type="GO" id="GO:0008939">
    <property type="term" value="F:nicotinate-nucleotide-dimethylbenzimidazole phosphoribosyltransferase activity"/>
    <property type="evidence" value="ECO:0007669"/>
    <property type="project" value="UniProtKB-EC"/>
</dbReference>
<comment type="catalytic activity">
    <reaction evidence="10 11">
        <text>5,6-dimethylbenzimidazole + nicotinate beta-D-ribonucleotide = alpha-ribazole 5'-phosphate + nicotinate + H(+)</text>
        <dbReference type="Rhea" id="RHEA:11196"/>
        <dbReference type="ChEBI" id="CHEBI:15378"/>
        <dbReference type="ChEBI" id="CHEBI:15890"/>
        <dbReference type="ChEBI" id="CHEBI:32544"/>
        <dbReference type="ChEBI" id="CHEBI:57502"/>
        <dbReference type="ChEBI" id="CHEBI:57918"/>
        <dbReference type="EC" id="2.4.2.21"/>
    </reaction>
</comment>
<proteinExistence type="inferred from homology"/>
<dbReference type="HAMAP" id="MF_00230">
    <property type="entry name" value="CobT"/>
    <property type="match status" value="1"/>
</dbReference>
<evidence type="ECO:0000313" key="13">
    <source>
        <dbReference type="Proteomes" id="UP001342826"/>
    </source>
</evidence>
<keyword evidence="8 11" id="KW-0808">Transferase</keyword>
<comment type="pathway">
    <text evidence="2 11">Nucleoside biosynthesis; alpha-ribazole biosynthesis; alpha-ribazole from 5,6-dimethylbenzimidazole: step 1/2.</text>
</comment>
<dbReference type="InterPro" id="IPR023195">
    <property type="entry name" value="Nict_dMeBzImd_PRibTrfase_N"/>
</dbReference>
<dbReference type="InterPro" id="IPR003200">
    <property type="entry name" value="Nict_dMeBzImd_PRibTrfase"/>
</dbReference>
<sequence>MSLLYETIKKIENLDQEMMEKARVRVDNLIKPPKSLGRLEDIAIQLAGMTGDLYPKVHNKAIIVMAADHGVYKEGITCNPQEVTFAQTMFFAKGLTGVCAVGNVSGAEIVPVDIGIKGDLPADAGVIIKKIKHGTDNIAEGPAMTRKEAISAIEVGIEIANDQIGKGVNLLGTGEMGIGNTTPSTAILSVLGNIDPIEITGTGAGIGKGGIEHKAAVIRKAIEINEPNRTDGIDILAKIGGLEIGGMAGVMLGAAANRIPVVVDGYISTIAALIAVLIEPKSKKYFIASHASREPGGQKASELLGIKPIIYMDLCLGEGSGAALAFPIIEAACSMIKNMATFEDVGMKI</sequence>
<dbReference type="EMBL" id="JARTFS010000017">
    <property type="protein sequence ID" value="MED4403525.1"/>
    <property type="molecule type" value="Genomic_DNA"/>
</dbReference>
<dbReference type="Pfam" id="PF02277">
    <property type="entry name" value="DBI_PRT"/>
    <property type="match status" value="1"/>
</dbReference>
<dbReference type="NCBIfam" id="NF000996">
    <property type="entry name" value="PRK00105.1"/>
    <property type="match status" value="1"/>
</dbReference>
<evidence type="ECO:0000256" key="8">
    <source>
        <dbReference type="ARBA" id="ARBA00022679"/>
    </source>
</evidence>
<dbReference type="PANTHER" id="PTHR43463:SF1">
    <property type="entry name" value="NICOTINATE-NUCLEOTIDE--DIMETHYLBENZIMIDAZOLE PHOSPHORIBOSYLTRANSFERASE"/>
    <property type="match status" value="1"/>
</dbReference>
<comment type="caution">
    <text evidence="12">The sequence shown here is derived from an EMBL/GenBank/DDBJ whole genome shotgun (WGS) entry which is preliminary data.</text>
</comment>
<protein>
    <recommendedName>
        <fullName evidence="5 11">Nicotinate-nucleotide--dimethylbenzimidazole phosphoribosyltransferase</fullName>
        <shortName evidence="11">NN:DBI PRT</shortName>
        <ecNumber evidence="4 11">2.4.2.21</ecNumber>
    </recommendedName>
    <alternativeName>
        <fullName evidence="9 11">N(1)-alpha-phosphoribosyltransferase</fullName>
    </alternativeName>
</protein>
<evidence type="ECO:0000256" key="9">
    <source>
        <dbReference type="ARBA" id="ARBA00030686"/>
    </source>
</evidence>
<feature type="active site" description="Proton acceptor" evidence="11">
    <location>
        <position position="318"/>
    </location>
</feature>
<evidence type="ECO:0000256" key="3">
    <source>
        <dbReference type="ARBA" id="ARBA00007110"/>
    </source>
</evidence>
<dbReference type="Gene3D" id="3.40.50.10210">
    <property type="match status" value="1"/>
</dbReference>
<dbReference type="Proteomes" id="UP001342826">
    <property type="component" value="Unassembled WGS sequence"/>
</dbReference>
<organism evidence="12 13">
    <name type="scientific">Metabacillus fastidiosus</name>
    <dbReference type="NCBI Taxonomy" id="1458"/>
    <lineage>
        <taxon>Bacteria</taxon>
        <taxon>Bacillati</taxon>
        <taxon>Bacillota</taxon>
        <taxon>Bacilli</taxon>
        <taxon>Bacillales</taxon>
        <taxon>Bacillaceae</taxon>
        <taxon>Metabacillus</taxon>
    </lineage>
</organism>
<name>A0ABU6P373_9BACI</name>
<evidence type="ECO:0000256" key="1">
    <source>
        <dbReference type="ARBA" id="ARBA00002197"/>
    </source>
</evidence>
<evidence type="ECO:0000256" key="10">
    <source>
        <dbReference type="ARBA" id="ARBA00047340"/>
    </source>
</evidence>
<keyword evidence="7 11" id="KW-0328">Glycosyltransferase</keyword>
<dbReference type="InterPro" id="IPR036087">
    <property type="entry name" value="Nict_dMeBzImd_PRibTrfase_sf"/>
</dbReference>
<dbReference type="PANTHER" id="PTHR43463">
    <property type="entry name" value="NICOTINATE-NUCLEOTIDE--DIMETHYLBENZIMIDAZOLE PHOSPHORIBOSYLTRANSFERASE"/>
    <property type="match status" value="1"/>
</dbReference>
<evidence type="ECO:0000256" key="6">
    <source>
        <dbReference type="ARBA" id="ARBA00022573"/>
    </source>
</evidence>
<dbReference type="CDD" id="cd02439">
    <property type="entry name" value="DMB-PRT_CobT"/>
    <property type="match status" value="1"/>
</dbReference>
<comment type="similarity">
    <text evidence="3 11">Belongs to the CobT family.</text>
</comment>
<dbReference type="SUPFAM" id="SSF52733">
    <property type="entry name" value="Nicotinate mononucleotide:5,6-dimethylbenzimidazole phosphoribosyltransferase (CobT)"/>
    <property type="match status" value="1"/>
</dbReference>
<keyword evidence="6 11" id="KW-0169">Cobalamin biosynthesis</keyword>
<reference evidence="12 13" key="1">
    <citation type="submission" date="2023-03" db="EMBL/GenBank/DDBJ databases">
        <title>Bacillus Genome Sequencing.</title>
        <authorList>
            <person name="Dunlap C."/>
        </authorList>
    </citation>
    <scope>NUCLEOTIDE SEQUENCE [LARGE SCALE GENOMIC DNA]</scope>
    <source>
        <strain evidence="12 13">NRS-1717</strain>
    </source>
</reference>
<dbReference type="Gene3D" id="1.10.1610.10">
    <property type="match status" value="1"/>
</dbReference>
<comment type="function">
    <text evidence="1 11">Catalyzes the synthesis of alpha-ribazole-5'-phosphate from nicotinate mononucleotide (NAMN) and 5,6-dimethylbenzimidazole (DMB).</text>
</comment>
<dbReference type="InterPro" id="IPR017846">
    <property type="entry name" value="Nict_dMeBzImd_PRibTrfase_bact"/>
</dbReference>
<keyword evidence="13" id="KW-1185">Reference proteome</keyword>
<evidence type="ECO:0000256" key="2">
    <source>
        <dbReference type="ARBA" id="ARBA00005049"/>
    </source>
</evidence>
<evidence type="ECO:0000256" key="5">
    <source>
        <dbReference type="ARBA" id="ARBA00015486"/>
    </source>
</evidence>
<evidence type="ECO:0000256" key="4">
    <source>
        <dbReference type="ARBA" id="ARBA00011991"/>
    </source>
</evidence>